<feature type="compositionally biased region" description="Low complexity" evidence="1">
    <location>
        <begin position="714"/>
        <end position="743"/>
    </location>
</feature>
<dbReference type="EMBL" id="SHKW01000001">
    <property type="protein sequence ID" value="RZU43052.1"/>
    <property type="molecule type" value="Genomic_DNA"/>
</dbReference>
<feature type="chain" id="PRO_5020753967" description="Carbohydrate-binding family V/XII" evidence="2">
    <location>
        <begin position="27"/>
        <end position="789"/>
    </location>
</feature>
<keyword evidence="4" id="KW-1185">Reference proteome</keyword>
<reference evidence="3 4" key="1">
    <citation type="submission" date="2019-02" db="EMBL/GenBank/DDBJ databases">
        <title>Genomic Encyclopedia of Archaeal and Bacterial Type Strains, Phase II (KMG-II): from individual species to whole genera.</title>
        <authorList>
            <person name="Goeker M."/>
        </authorList>
    </citation>
    <scope>NUCLEOTIDE SEQUENCE [LARGE SCALE GENOMIC DNA]</scope>
    <source>
        <strain evidence="3 4">DSM 18101</strain>
    </source>
</reference>
<comment type="caution">
    <text evidence="3">The sequence shown here is derived from an EMBL/GenBank/DDBJ whole genome shotgun (WGS) entry which is preliminary data.</text>
</comment>
<accession>A0A4Q7YYJ2</accession>
<name>A0A4Q7YYJ2_9BACT</name>
<dbReference type="AlphaFoldDB" id="A0A4Q7YYJ2"/>
<evidence type="ECO:0000256" key="1">
    <source>
        <dbReference type="SAM" id="MobiDB-lite"/>
    </source>
</evidence>
<dbReference type="Proteomes" id="UP000292958">
    <property type="component" value="Unassembled WGS sequence"/>
</dbReference>
<gene>
    <name evidence="3" type="ORF">BDD14_4662</name>
</gene>
<sequence>MLVRLLRRLTAEMCISCLVVSPTQLAAQASPGSTASAPSPAAVGDPGWPRQIVKNGVKLVYYQPQVDSWEKYQLLKARMAFSLTPQSGKAALGVVSVEAGTTVDNNTRTVYLHDLNYTSVRFSGIDATSEAQLQQTFRAIVPPEGEPVALDRLLADLDTTKMPLKTAPLKNDPPQIFYSASPAILLMVQGQPVLSPIEKTDLQFVVNTNWDLFFEKSKGDYYLLDNNLWLTSKNLGGPWVATKTLPKDMAKLPPGQNFDDVKRYVPPPATTGRAPRVVYSQTPAELLLLRGAPVYTRISGTRLLYVTNTDNDVFLDDAAKQYYVLLSGRWFRSASLDGPWSYASDKLPPDFMKIPEDSPKGRVLASVPGTIQASDAVMLAQIPTRVTVNRAEAEAKAKVTYDGPPQFKPIETTKLQYATNTQDKVIKDGDIYYLCFQGVWFMSTTPSGPWKTASSVPPEIYEIPPSSPVYNVTYVTQTNPTATTVQSSTTAGYFGMFILGAAVGAAIVYGSGYYYPPYIYWGPGAYPIYRPWPVTYGAGYVYNPWNGGWAAGHAAYGPYGAVGSSAWYNPSTGRYGRSASVQGVYGGRTVAQAYNPWTGGYGATSQGHNAYSQWGSSVASRNGNWVQTGHVTTASGTVAGYRTSAGEQGTAYRGANGAVVHGSDNSVYAGNDGNVYRKDSSGGWSKYDNGGWNTVDTTAAKQQAQQNLQTSHPNAQQNAQTFQANHPSAQENAQAARQNAGNRGASGGTSQINSSTLQGLDRSAGARYRGQAQTGRFQNFHRGGGRFRR</sequence>
<evidence type="ECO:0000313" key="4">
    <source>
        <dbReference type="Proteomes" id="UP000292958"/>
    </source>
</evidence>
<evidence type="ECO:0008006" key="5">
    <source>
        <dbReference type="Google" id="ProtNLM"/>
    </source>
</evidence>
<feature type="signal peptide" evidence="2">
    <location>
        <begin position="1"/>
        <end position="26"/>
    </location>
</feature>
<evidence type="ECO:0000256" key="2">
    <source>
        <dbReference type="SAM" id="SignalP"/>
    </source>
</evidence>
<feature type="region of interest" description="Disordered" evidence="1">
    <location>
        <begin position="701"/>
        <end position="789"/>
    </location>
</feature>
<feature type="compositionally biased region" description="Polar residues" evidence="1">
    <location>
        <begin position="701"/>
        <end position="713"/>
    </location>
</feature>
<keyword evidence="2" id="KW-0732">Signal</keyword>
<feature type="compositionally biased region" description="Polar residues" evidence="1">
    <location>
        <begin position="749"/>
        <end position="758"/>
    </location>
</feature>
<evidence type="ECO:0000313" key="3">
    <source>
        <dbReference type="EMBL" id="RZU43052.1"/>
    </source>
</evidence>
<protein>
    <recommendedName>
        <fullName evidence="5">Carbohydrate-binding family V/XII</fullName>
    </recommendedName>
</protein>
<proteinExistence type="predicted"/>
<organism evidence="3 4">
    <name type="scientific">Edaphobacter modestus</name>
    <dbReference type="NCBI Taxonomy" id="388466"/>
    <lineage>
        <taxon>Bacteria</taxon>
        <taxon>Pseudomonadati</taxon>
        <taxon>Acidobacteriota</taxon>
        <taxon>Terriglobia</taxon>
        <taxon>Terriglobales</taxon>
        <taxon>Acidobacteriaceae</taxon>
        <taxon>Edaphobacter</taxon>
    </lineage>
</organism>